<reference evidence="1 2" key="1">
    <citation type="submission" date="2019-03" db="EMBL/GenBank/DDBJ databases">
        <title>Deep-cultivation of Planctomycetes and their phenomic and genomic characterization uncovers novel biology.</title>
        <authorList>
            <person name="Wiegand S."/>
            <person name="Jogler M."/>
            <person name="Boedeker C."/>
            <person name="Pinto D."/>
            <person name="Vollmers J."/>
            <person name="Rivas-Marin E."/>
            <person name="Kohn T."/>
            <person name="Peeters S.H."/>
            <person name="Heuer A."/>
            <person name="Rast P."/>
            <person name="Oberbeckmann S."/>
            <person name="Bunk B."/>
            <person name="Jeske O."/>
            <person name="Meyerdierks A."/>
            <person name="Storesund J.E."/>
            <person name="Kallscheuer N."/>
            <person name="Luecker S."/>
            <person name="Lage O.M."/>
            <person name="Pohl T."/>
            <person name="Merkel B.J."/>
            <person name="Hornburger P."/>
            <person name="Mueller R.-W."/>
            <person name="Bruemmer F."/>
            <person name="Labrenz M."/>
            <person name="Spormann A.M."/>
            <person name="Op den Camp H."/>
            <person name="Overmann J."/>
            <person name="Amann R."/>
            <person name="Jetten M.S.M."/>
            <person name="Mascher T."/>
            <person name="Medema M.H."/>
            <person name="Devos D.P."/>
            <person name="Kaster A.-K."/>
            <person name="Ovreas L."/>
            <person name="Rohde M."/>
            <person name="Galperin M.Y."/>
            <person name="Jogler C."/>
        </authorList>
    </citation>
    <scope>NUCLEOTIDE SEQUENCE [LARGE SCALE GENOMIC DNA]</scope>
    <source>
        <strain evidence="1 2">Enr13</strain>
    </source>
</reference>
<gene>
    <name evidence="1" type="ORF">Enr13x_17570</name>
</gene>
<protein>
    <submittedName>
        <fullName evidence="1">Uncharacterized protein</fullName>
    </submittedName>
</protein>
<keyword evidence="2" id="KW-1185">Reference proteome</keyword>
<dbReference type="OrthoDB" id="292234at2"/>
<name>A0A518HM30_9BACT</name>
<evidence type="ECO:0000313" key="1">
    <source>
        <dbReference type="EMBL" id="QDV41914.1"/>
    </source>
</evidence>
<accession>A0A518HM30</accession>
<dbReference type="Proteomes" id="UP000319004">
    <property type="component" value="Chromosome"/>
</dbReference>
<dbReference type="RefSeq" id="WP_145385579.1">
    <property type="nucleotide sequence ID" value="NZ_CP037423.1"/>
</dbReference>
<dbReference type="EMBL" id="CP037423">
    <property type="protein sequence ID" value="QDV41914.1"/>
    <property type="molecule type" value="Genomic_DNA"/>
</dbReference>
<dbReference type="KEGG" id="snep:Enr13x_17570"/>
<sequence length="113" mass="12752">MNAVPRHRLLSLLAECTGDDIWSIEHCRARRIPEHWIQQLSDAYESGFQSDHQTIYTEAGVTNQYHGVRDVDLAIRLAESMGIHVDTNALARLGRARLVQAIKDAVMNGDEEL</sequence>
<evidence type="ECO:0000313" key="2">
    <source>
        <dbReference type="Proteomes" id="UP000319004"/>
    </source>
</evidence>
<dbReference type="AlphaFoldDB" id="A0A518HM30"/>
<proteinExistence type="predicted"/>
<organism evidence="1 2">
    <name type="scientific">Stieleria neptunia</name>
    <dbReference type="NCBI Taxonomy" id="2527979"/>
    <lineage>
        <taxon>Bacteria</taxon>
        <taxon>Pseudomonadati</taxon>
        <taxon>Planctomycetota</taxon>
        <taxon>Planctomycetia</taxon>
        <taxon>Pirellulales</taxon>
        <taxon>Pirellulaceae</taxon>
        <taxon>Stieleria</taxon>
    </lineage>
</organism>